<keyword evidence="17 20" id="KW-0472">Membrane</keyword>
<name>A0A2T0WZH8_9RHOB</name>
<evidence type="ECO:0000256" key="18">
    <source>
        <dbReference type="ARBA" id="ARBA00031893"/>
    </source>
</evidence>
<feature type="transmembrane region" description="Helical" evidence="20">
    <location>
        <begin position="113"/>
        <end position="133"/>
    </location>
</feature>
<comment type="subcellular location">
    <subcellularLocation>
        <location evidence="2 20">Cellular chromatophore membrane</location>
        <topology evidence="2 20">Multi-pass membrane protein</topology>
    </subcellularLocation>
</comment>
<keyword evidence="15 20" id="KW-0157">Chromophore</keyword>
<feature type="transmembrane region" description="Helical" evidence="20">
    <location>
        <begin position="195"/>
        <end position="217"/>
    </location>
</feature>
<dbReference type="InterPro" id="IPR055265">
    <property type="entry name" value="Photo_RC_L/M_CS"/>
</dbReference>
<feature type="transmembrane region" description="Helical" evidence="20">
    <location>
        <begin position="145"/>
        <end position="166"/>
    </location>
</feature>
<dbReference type="GO" id="GO:0042717">
    <property type="term" value="C:plasma membrane-derived chromatophore membrane"/>
    <property type="evidence" value="ECO:0007669"/>
    <property type="project" value="UniProtKB-SubCell"/>
</dbReference>
<evidence type="ECO:0000256" key="17">
    <source>
        <dbReference type="ARBA" id="ARBA00023136"/>
    </source>
</evidence>
<evidence type="ECO:0000256" key="20">
    <source>
        <dbReference type="RuleBase" id="RU364137"/>
    </source>
</evidence>
<dbReference type="OrthoDB" id="8555181at2"/>
<gene>
    <name evidence="21" type="ORF">BCF33_2738</name>
</gene>
<dbReference type="Pfam" id="PF00124">
    <property type="entry name" value="Photo_RC"/>
    <property type="match status" value="1"/>
</dbReference>
<organism evidence="21 22">
    <name type="scientific">Hasllibacter halocynthiae</name>
    <dbReference type="NCBI Taxonomy" id="595589"/>
    <lineage>
        <taxon>Bacteria</taxon>
        <taxon>Pseudomonadati</taxon>
        <taxon>Pseudomonadota</taxon>
        <taxon>Alphaproteobacteria</taxon>
        <taxon>Rhodobacterales</taxon>
        <taxon>Roseobacteraceae</taxon>
        <taxon>Hasllibacter</taxon>
    </lineage>
</organism>
<keyword evidence="14 20" id="KW-1133">Transmembrane helix</keyword>
<keyword evidence="7 20" id="KW-0148">Chlorophyll</keyword>
<dbReference type="Proteomes" id="UP000238801">
    <property type="component" value="Unassembled WGS sequence"/>
</dbReference>
<comment type="function">
    <text evidence="1 20">The reaction center is a membrane-bound complex that mediates the initial photochemical event in the electron transfer process of photosynthesis.</text>
</comment>
<keyword evidence="22" id="KW-1185">Reference proteome</keyword>
<evidence type="ECO:0000256" key="10">
    <source>
        <dbReference type="ARBA" id="ARBA00022723"/>
    </source>
</evidence>
<feature type="transmembrane region" description="Helical" evidence="20">
    <location>
        <begin position="267"/>
        <end position="290"/>
    </location>
</feature>
<comment type="caution">
    <text evidence="21">The sequence shown here is derived from an EMBL/GenBank/DDBJ whole genome shotgun (WGS) entry which is preliminary data.</text>
</comment>
<keyword evidence="11 20" id="KW-0460">Magnesium</keyword>
<evidence type="ECO:0000256" key="19">
    <source>
        <dbReference type="RuleBase" id="RU004331"/>
    </source>
</evidence>
<keyword evidence="5 20" id="KW-0813">Transport</keyword>
<comment type="similarity">
    <text evidence="3 19">Belongs to the reaction center PufL/M/PsbA/D family.</text>
</comment>
<dbReference type="GO" id="GO:0046872">
    <property type="term" value="F:metal ion binding"/>
    <property type="evidence" value="ECO:0007669"/>
    <property type="project" value="UniProtKB-KW"/>
</dbReference>
<keyword evidence="9 20" id="KW-0812">Transmembrane</keyword>
<keyword evidence="8 20" id="KW-0602">Photosynthesis</keyword>
<evidence type="ECO:0000256" key="3">
    <source>
        <dbReference type="ARBA" id="ARBA00008204"/>
    </source>
</evidence>
<keyword evidence="6 20" id="KW-0674">Reaction center</keyword>
<keyword evidence="10 20" id="KW-0479">Metal-binding</keyword>
<evidence type="ECO:0000256" key="13">
    <source>
        <dbReference type="ARBA" id="ARBA00022982"/>
    </source>
</evidence>
<dbReference type="PROSITE" id="PS00244">
    <property type="entry name" value="REACTION_CENTER"/>
    <property type="match status" value="1"/>
</dbReference>
<dbReference type="SUPFAM" id="SSF81483">
    <property type="entry name" value="Bacterial photosystem II reaction centre, L and M subunits"/>
    <property type="match status" value="1"/>
</dbReference>
<evidence type="ECO:0000313" key="21">
    <source>
        <dbReference type="EMBL" id="PRY92045.1"/>
    </source>
</evidence>
<evidence type="ECO:0000256" key="6">
    <source>
        <dbReference type="ARBA" id="ARBA00022469"/>
    </source>
</evidence>
<evidence type="ECO:0000256" key="14">
    <source>
        <dbReference type="ARBA" id="ARBA00022989"/>
    </source>
</evidence>
<keyword evidence="12 20" id="KW-0076">Bacteriochlorophyll</keyword>
<dbReference type="PRINTS" id="PR00256">
    <property type="entry name" value="REACTNCENTRE"/>
</dbReference>
<reference evidence="21 22" key="1">
    <citation type="submission" date="2018-03" db="EMBL/GenBank/DDBJ databases">
        <title>Genomic Encyclopedia of Archaeal and Bacterial Type Strains, Phase II (KMG-II): from individual species to whole genera.</title>
        <authorList>
            <person name="Goeker M."/>
        </authorList>
    </citation>
    <scope>NUCLEOTIDE SEQUENCE [LARGE SCALE GENOMIC DNA]</scope>
    <source>
        <strain evidence="21 22">DSM 29318</strain>
    </source>
</reference>
<dbReference type="GO" id="GO:0042314">
    <property type="term" value="F:bacteriochlorophyll binding"/>
    <property type="evidence" value="ECO:0007669"/>
    <property type="project" value="UniProtKB-KW"/>
</dbReference>
<keyword evidence="16 20" id="KW-0408">Iron</keyword>
<evidence type="ECO:0000313" key="22">
    <source>
        <dbReference type="Proteomes" id="UP000238801"/>
    </source>
</evidence>
<evidence type="ECO:0000256" key="16">
    <source>
        <dbReference type="ARBA" id="ARBA00023004"/>
    </source>
</evidence>
<dbReference type="AlphaFoldDB" id="A0A2T0WZH8"/>
<feature type="transmembrane region" description="Helical" evidence="20">
    <location>
        <begin position="52"/>
        <end position="76"/>
    </location>
</feature>
<comment type="subunit">
    <text evidence="20">Reaction center is composed of four bacteriochlorophylls, two bacteriopheophytins, two ubiquinones, one iron, and highly hydrophobic polypeptide chains.</text>
</comment>
<dbReference type="RefSeq" id="WP_106161766.1">
    <property type="nucleotide sequence ID" value="NZ_PVTT01000003.1"/>
</dbReference>
<dbReference type="InterPro" id="IPR036854">
    <property type="entry name" value="Photo_II_D1/D2_sf"/>
</dbReference>
<sequence length="331" mass="36972">MARFHSLYSSIQIHGPKDEAIPVPGRDRFGILGPYISTWLGKIGDPQIGRSYLGWWGIASLATGTASFMIMGFNFWAMADWNTVAFIRGMAWHKLAPPTGPGLHLRALPDGGWWQIAGLLLTISILCWWARLYTRARALGIGTHIPWAFASAIWLFLCIGLFRPLIMGTWEEAPPFGIIPHLNWTATISVLYGNFYYNPFHCLSIVFLYGSVLLWAMHGGTILATSRFGGEREAEDIVDRGTAVERGSLFWRWTMGFNANFESIHRWIYWFALLVGVTGGLGVLLTGTVVDNWYLWGVKWGLAPPYPAGPFLDAIPEDIARAIAERQIDGP</sequence>
<dbReference type="InterPro" id="IPR000484">
    <property type="entry name" value="Photo_RC_L/M"/>
</dbReference>
<dbReference type="Gene3D" id="1.20.85.10">
    <property type="entry name" value="Photosystem II protein D1-like"/>
    <property type="match status" value="2"/>
</dbReference>
<dbReference type="EMBL" id="PVTT01000003">
    <property type="protein sequence ID" value="PRY92045.1"/>
    <property type="molecule type" value="Genomic_DNA"/>
</dbReference>
<evidence type="ECO:0000256" key="2">
    <source>
        <dbReference type="ARBA" id="ARBA00004548"/>
    </source>
</evidence>
<evidence type="ECO:0000256" key="4">
    <source>
        <dbReference type="ARBA" id="ARBA00018761"/>
    </source>
</evidence>
<dbReference type="GO" id="GO:0009772">
    <property type="term" value="P:photosynthetic electron transport in photosystem II"/>
    <property type="evidence" value="ECO:0007669"/>
    <property type="project" value="InterPro"/>
</dbReference>
<evidence type="ECO:0000256" key="9">
    <source>
        <dbReference type="ARBA" id="ARBA00022692"/>
    </source>
</evidence>
<evidence type="ECO:0000256" key="8">
    <source>
        <dbReference type="ARBA" id="ARBA00022531"/>
    </source>
</evidence>
<proteinExistence type="inferred from homology"/>
<dbReference type="GO" id="GO:0030077">
    <property type="term" value="C:plasma membrane light-harvesting complex"/>
    <property type="evidence" value="ECO:0007669"/>
    <property type="project" value="InterPro"/>
</dbReference>
<protein>
    <recommendedName>
        <fullName evidence="4 20">Reaction center protein M chain</fullName>
    </recommendedName>
    <alternativeName>
        <fullName evidence="18 20">Photosynthetic reaction center M subunit</fullName>
    </alternativeName>
</protein>
<dbReference type="NCBIfam" id="TIGR01115">
    <property type="entry name" value="pufM"/>
    <property type="match status" value="1"/>
</dbReference>
<accession>A0A2T0WZH8</accession>
<evidence type="ECO:0000256" key="11">
    <source>
        <dbReference type="ARBA" id="ARBA00022842"/>
    </source>
</evidence>
<evidence type="ECO:0000256" key="7">
    <source>
        <dbReference type="ARBA" id="ARBA00022494"/>
    </source>
</evidence>
<evidence type="ECO:0000256" key="5">
    <source>
        <dbReference type="ARBA" id="ARBA00022448"/>
    </source>
</evidence>
<keyword evidence="13 20" id="KW-0249">Electron transport</keyword>
<evidence type="ECO:0000256" key="15">
    <source>
        <dbReference type="ARBA" id="ARBA00022991"/>
    </source>
</evidence>
<dbReference type="InterPro" id="IPR005781">
    <property type="entry name" value="Photo_RC_M"/>
</dbReference>
<evidence type="ECO:0000256" key="12">
    <source>
        <dbReference type="ARBA" id="ARBA00022956"/>
    </source>
</evidence>
<evidence type="ECO:0000256" key="1">
    <source>
        <dbReference type="ARBA" id="ARBA00002611"/>
    </source>
</evidence>